<dbReference type="PROSITE" id="PS51132">
    <property type="entry name" value="OLF"/>
    <property type="match status" value="1"/>
</dbReference>
<feature type="domain" description="Olfactomedin-like" evidence="15">
    <location>
        <begin position="611"/>
        <end position="864"/>
    </location>
</feature>
<evidence type="ECO:0000256" key="3">
    <source>
        <dbReference type="ARBA" id="ARBA00022475"/>
    </source>
</evidence>
<keyword evidence="13" id="KW-1133">Transmembrane helix</keyword>
<evidence type="ECO:0000256" key="10">
    <source>
        <dbReference type="ARBA" id="ARBA00023319"/>
    </source>
</evidence>
<evidence type="ECO:0000256" key="13">
    <source>
        <dbReference type="SAM" id="Phobius"/>
    </source>
</evidence>
<dbReference type="GO" id="GO:0007165">
    <property type="term" value="P:signal transduction"/>
    <property type="evidence" value="ECO:0007669"/>
    <property type="project" value="TreeGrafter"/>
</dbReference>
<comment type="subcellular location">
    <subcellularLocation>
        <location evidence="1">Cell membrane</location>
    </subcellularLocation>
    <subcellularLocation>
        <location evidence="2">Secreted</location>
    </subcellularLocation>
</comment>
<comment type="caution">
    <text evidence="11">Lacks conserved residue(s) required for the propagation of feature annotation.</text>
</comment>
<evidence type="ECO:0000256" key="5">
    <source>
        <dbReference type="ARBA" id="ARBA00022729"/>
    </source>
</evidence>
<dbReference type="AlphaFoldDB" id="A0A9Q0RY71"/>
<keyword evidence="6" id="KW-0677">Repeat</keyword>
<keyword evidence="7 13" id="KW-0472">Membrane</keyword>
<evidence type="ECO:0000256" key="6">
    <source>
        <dbReference type="ARBA" id="ARBA00022737"/>
    </source>
</evidence>
<keyword evidence="9" id="KW-0325">Glycoprotein</keyword>
<dbReference type="SMART" id="SM00284">
    <property type="entry name" value="OLF"/>
    <property type="match status" value="1"/>
</dbReference>
<dbReference type="SUPFAM" id="SSF48726">
    <property type="entry name" value="Immunoglobulin"/>
    <property type="match status" value="2"/>
</dbReference>
<dbReference type="Pfam" id="PF02191">
    <property type="entry name" value="OLF"/>
    <property type="match status" value="1"/>
</dbReference>
<comment type="caution">
    <text evidence="16">The sequence shown here is derived from an EMBL/GenBank/DDBJ whole genome shotgun (WGS) entry which is preliminary data.</text>
</comment>
<sequence>MTTDLKVKSIHEAPSASRLRIISDNVYVLFIICCLAAIAISAICVWNVRQNNGLAELRQNLKNDLVVEDLRNIIEFVLKDLKNDLTPLNYMRKRDTYAFQRSVDIDRSEDNHITREKRVARIAEGKVIGTTTENQKKYVEFFNPKELEKKDEDFRKIHGLKGAAPGDDEWVWLTSYCRIPYESITGFCRATKEYCPAGPAGVPGSPGPKGNRGDIGLPGMPGRVTRGQKGMNGSPGLDGRDGFPGEPGLDGVPGRAGKDGIPGMPGKDGIPGTPGTNGRNGLDGKMGPVGPPGPAGPPGKMGIAGPRGPSGQSGKNGDPGKPGISAYSVTVNGSSVNELLIPPSITGGNSAELRRPIVVNEGDNVRLRCAASGFPIPNIEWRLRHADSIKTINFGLWQTSSVGGHTLNITKINRVHMGKYQCIADNGIPPPSFATFDIEVHFAPLTFVRNQYLYVTEGGSVTLECETEAFPEPVQYWKRKSENIVLDNGNKYKMGTYNNGMQLNITKVQKDDYGEYLCVSVNSVNTTAAVIYVIDKRKPPNRKFDSIAFYGTERPKLESYEELCGPPPKCIDCKVDRASNCMDTIADLVGNLEIKHTENRSFPLFFPRKLDCVLNAVGKPVYHSENKITFGAWLKDPRPKNDEIGEKIWMTSDSNKTIIYEYKNKEAHRKNKIDKTHVLNTNFQGNAHVVYNGSFYYQGENTDKIVRYDLEQRKELDTTSLYKAAASGSNYLYTTKHNYMDFNVDENGLWVIYATTDSNHTHVAKLNPFTLEAQYNWNISINHHKVGEMFIICGVLYAIDSVVERSTQIRLALDLYENKVLHVNNLNFTNPFNYTTTVGYNYRDQELYTWDGGMQLIYPIRCNDIGYSNSSSKTTDAANSEIKTGYVISSPNRHN</sequence>
<feature type="region of interest" description="Disordered" evidence="12">
    <location>
        <begin position="200"/>
        <end position="325"/>
    </location>
</feature>
<keyword evidence="5" id="KW-0732">Signal</keyword>
<evidence type="ECO:0000256" key="1">
    <source>
        <dbReference type="ARBA" id="ARBA00004236"/>
    </source>
</evidence>
<dbReference type="InterPro" id="IPR013783">
    <property type="entry name" value="Ig-like_fold"/>
</dbReference>
<dbReference type="FunFam" id="2.60.40.10:FF:000328">
    <property type="entry name" value="CLUMA_CG000981, isoform A"/>
    <property type="match status" value="1"/>
</dbReference>
<keyword evidence="10" id="KW-0393">Immunoglobulin domain</keyword>
<keyword evidence="13" id="KW-0812">Transmembrane</keyword>
<evidence type="ECO:0000256" key="8">
    <source>
        <dbReference type="ARBA" id="ARBA00023157"/>
    </source>
</evidence>
<dbReference type="Pfam" id="PF01391">
    <property type="entry name" value="Collagen"/>
    <property type="match status" value="1"/>
</dbReference>
<keyword evidence="8" id="KW-1015">Disulfide bond</keyword>
<keyword evidence="3" id="KW-1003">Cell membrane</keyword>
<dbReference type="PANTHER" id="PTHR23192:SF85">
    <property type="entry name" value="GLIOMEDIN"/>
    <property type="match status" value="1"/>
</dbReference>
<dbReference type="InterPro" id="IPR003112">
    <property type="entry name" value="Olfac-like_dom"/>
</dbReference>
<dbReference type="PROSITE" id="PS50835">
    <property type="entry name" value="IG_LIKE"/>
    <property type="match status" value="2"/>
</dbReference>
<dbReference type="FunFam" id="2.60.40.10:FF:000032">
    <property type="entry name" value="palladin isoform X1"/>
    <property type="match status" value="1"/>
</dbReference>
<protein>
    <submittedName>
        <fullName evidence="16">Olfactomedin-like protein 2B</fullName>
    </submittedName>
</protein>
<dbReference type="InterPro" id="IPR003599">
    <property type="entry name" value="Ig_sub"/>
</dbReference>
<evidence type="ECO:0000256" key="2">
    <source>
        <dbReference type="ARBA" id="ARBA00004613"/>
    </source>
</evidence>
<feature type="transmembrane region" description="Helical" evidence="13">
    <location>
        <begin position="26"/>
        <end position="48"/>
    </location>
</feature>
<dbReference type="EMBL" id="WJQU01000003">
    <property type="protein sequence ID" value="KAJ6637052.1"/>
    <property type="molecule type" value="Genomic_DNA"/>
</dbReference>
<evidence type="ECO:0000259" key="14">
    <source>
        <dbReference type="PROSITE" id="PS50835"/>
    </source>
</evidence>
<evidence type="ECO:0000256" key="7">
    <source>
        <dbReference type="ARBA" id="ARBA00023136"/>
    </source>
</evidence>
<dbReference type="InterPro" id="IPR003598">
    <property type="entry name" value="Ig_sub2"/>
</dbReference>
<dbReference type="OrthoDB" id="8626508at2759"/>
<name>A0A9Q0RY71_9DIPT</name>
<dbReference type="SMART" id="SM00409">
    <property type="entry name" value="IG"/>
    <property type="match status" value="2"/>
</dbReference>
<gene>
    <name evidence="16" type="primary">Olfml2b</name>
    <name evidence="16" type="ORF">Bhyg_09778</name>
</gene>
<evidence type="ECO:0000313" key="16">
    <source>
        <dbReference type="EMBL" id="KAJ6637052.1"/>
    </source>
</evidence>
<evidence type="ECO:0000256" key="11">
    <source>
        <dbReference type="PROSITE-ProRule" id="PRU00446"/>
    </source>
</evidence>
<dbReference type="Gene3D" id="2.60.40.10">
    <property type="entry name" value="Immunoglobulins"/>
    <property type="match status" value="2"/>
</dbReference>
<evidence type="ECO:0000256" key="4">
    <source>
        <dbReference type="ARBA" id="ARBA00022525"/>
    </source>
</evidence>
<dbReference type="GO" id="GO:0005615">
    <property type="term" value="C:extracellular space"/>
    <property type="evidence" value="ECO:0007669"/>
    <property type="project" value="TreeGrafter"/>
</dbReference>
<evidence type="ECO:0000313" key="17">
    <source>
        <dbReference type="Proteomes" id="UP001151699"/>
    </source>
</evidence>
<evidence type="ECO:0000256" key="9">
    <source>
        <dbReference type="ARBA" id="ARBA00023180"/>
    </source>
</evidence>
<dbReference type="InterPro" id="IPR050605">
    <property type="entry name" value="Olfactomedin-like_domain"/>
</dbReference>
<keyword evidence="17" id="KW-1185">Reference proteome</keyword>
<keyword evidence="4" id="KW-0964">Secreted</keyword>
<proteinExistence type="predicted"/>
<reference evidence="16" key="1">
    <citation type="submission" date="2022-07" db="EMBL/GenBank/DDBJ databases">
        <authorList>
            <person name="Trinca V."/>
            <person name="Uliana J.V.C."/>
            <person name="Torres T.T."/>
            <person name="Ward R.J."/>
            <person name="Monesi N."/>
        </authorList>
    </citation>
    <scope>NUCLEOTIDE SEQUENCE</scope>
    <source>
        <strain evidence="16">HSMRA1968</strain>
        <tissue evidence="16">Whole embryos</tissue>
    </source>
</reference>
<evidence type="ECO:0000259" key="15">
    <source>
        <dbReference type="PROSITE" id="PS51132"/>
    </source>
</evidence>
<dbReference type="InterPro" id="IPR008160">
    <property type="entry name" value="Collagen"/>
</dbReference>
<accession>A0A9Q0RY71</accession>
<dbReference type="GO" id="GO:0005886">
    <property type="term" value="C:plasma membrane"/>
    <property type="evidence" value="ECO:0007669"/>
    <property type="project" value="UniProtKB-SubCell"/>
</dbReference>
<dbReference type="Pfam" id="PF13927">
    <property type="entry name" value="Ig_3"/>
    <property type="match status" value="2"/>
</dbReference>
<dbReference type="Proteomes" id="UP001151699">
    <property type="component" value="Chromosome X"/>
</dbReference>
<dbReference type="InterPro" id="IPR007110">
    <property type="entry name" value="Ig-like_dom"/>
</dbReference>
<feature type="domain" description="Ig-like" evidence="14">
    <location>
        <begin position="444"/>
        <end position="531"/>
    </location>
</feature>
<dbReference type="PANTHER" id="PTHR23192">
    <property type="entry name" value="OLFACTOMEDIN-RELATED"/>
    <property type="match status" value="1"/>
</dbReference>
<dbReference type="InterPro" id="IPR036179">
    <property type="entry name" value="Ig-like_dom_sf"/>
</dbReference>
<evidence type="ECO:0000256" key="12">
    <source>
        <dbReference type="SAM" id="MobiDB-lite"/>
    </source>
</evidence>
<feature type="domain" description="Ig-like" evidence="14">
    <location>
        <begin position="343"/>
        <end position="427"/>
    </location>
</feature>
<dbReference type="SMART" id="SM00408">
    <property type="entry name" value="IGc2"/>
    <property type="match status" value="2"/>
</dbReference>
<organism evidence="16 17">
    <name type="scientific">Pseudolycoriella hygida</name>
    <dbReference type="NCBI Taxonomy" id="35572"/>
    <lineage>
        <taxon>Eukaryota</taxon>
        <taxon>Metazoa</taxon>
        <taxon>Ecdysozoa</taxon>
        <taxon>Arthropoda</taxon>
        <taxon>Hexapoda</taxon>
        <taxon>Insecta</taxon>
        <taxon>Pterygota</taxon>
        <taxon>Neoptera</taxon>
        <taxon>Endopterygota</taxon>
        <taxon>Diptera</taxon>
        <taxon>Nematocera</taxon>
        <taxon>Sciaroidea</taxon>
        <taxon>Sciaridae</taxon>
        <taxon>Pseudolycoriella</taxon>
    </lineage>
</organism>